<evidence type="ECO:0000256" key="1">
    <source>
        <dbReference type="ARBA" id="ARBA00022617"/>
    </source>
</evidence>
<sequence length="452" mass="48080">MKSALLLGGLLLTSGMASATENDSKIEHALVAAKAVARQALDRPMSGLDPAQRQRFADGRSLFRQVWVVAPSRDTDIDGLGPLYNRPACSSCHSGNGRGRAPDSPGERMREMLVRLSVPGAGDHGAPRPHPVYGDQLNETGIPGVPGEGRAALHWQTSTFTFADGETVELRKPRLEFRELAYGPLDGVLTSPRVGPAMLGLGLLDAVATTDLEAMAAQPGADGVQGRVNRVWNASSGRLEAGRFGFKSNSAGLLDQIAAAMAGDLGLTSRAYPAQPCTPAQTACQEAPAGGDPELSEAQLEAIAFYLAHLEPPARRDPDSPGVRRGERHFHALGCAACHRPQLRTAADAAYPLLRDRQIEPYTDLLLHDMGEGLADGRPDHLAGPRDWRTAPLWGLGQVQAGNAAGFLHDGRARSLAEAILWHGGEAQAARDRYAALQKAERGDLHAFLDSL</sequence>
<evidence type="ECO:0000256" key="4">
    <source>
        <dbReference type="PROSITE-ProRule" id="PRU00433"/>
    </source>
</evidence>
<dbReference type="InterPro" id="IPR036909">
    <property type="entry name" value="Cyt_c-like_dom_sf"/>
</dbReference>
<dbReference type="InterPro" id="IPR010538">
    <property type="entry name" value="DHOR"/>
</dbReference>
<feature type="signal peptide" evidence="5">
    <location>
        <begin position="1"/>
        <end position="19"/>
    </location>
</feature>
<evidence type="ECO:0000256" key="5">
    <source>
        <dbReference type="SAM" id="SignalP"/>
    </source>
</evidence>
<evidence type="ECO:0000313" key="7">
    <source>
        <dbReference type="EMBL" id="MFC3609204.1"/>
    </source>
</evidence>
<dbReference type="RefSeq" id="WP_386366540.1">
    <property type="nucleotide sequence ID" value="NZ_JBHRXZ010000024.1"/>
</dbReference>
<dbReference type="PANTHER" id="PTHR30600:SF4">
    <property type="entry name" value="CYTOCHROME C DOMAIN-CONTAINING PROTEIN"/>
    <property type="match status" value="1"/>
</dbReference>
<dbReference type="SUPFAM" id="SSF46626">
    <property type="entry name" value="Cytochrome c"/>
    <property type="match status" value="1"/>
</dbReference>
<organism evidence="7 8">
    <name type="scientific">Stutzerimonas tarimensis</name>
    <dbReference type="NCBI Taxonomy" id="1507735"/>
    <lineage>
        <taxon>Bacteria</taxon>
        <taxon>Pseudomonadati</taxon>
        <taxon>Pseudomonadota</taxon>
        <taxon>Gammaproteobacteria</taxon>
        <taxon>Pseudomonadales</taxon>
        <taxon>Pseudomonadaceae</taxon>
        <taxon>Stutzerimonas</taxon>
    </lineage>
</organism>
<keyword evidence="2 4" id="KW-0479">Metal-binding</keyword>
<reference evidence="8" key="1">
    <citation type="journal article" date="2019" name="Int. J. Syst. Evol. Microbiol.">
        <title>The Global Catalogue of Microorganisms (GCM) 10K type strain sequencing project: providing services to taxonomists for standard genome sequencing and annotation.</title>
        <authorList>
            <consortium name="The Broad Institute Genomics Platform"/>
            <consortium name="The Broad Institute Genome Sequencing Center for Infectious Disease"/>
            <person name="Wu L."/>
            <person name="Ma J."/>
        </authorList>
    </citation>
    <scope>NUCLEOTIDE SEQUENCE [LARGE SCALE GENOMIC DNA]</scope>
    <source>
        <strain evidence="8">KCTC 42447</strain>
    </source>
</reference>
<feature type="domain" description="Cytochrome c" evidence="6">
    <location>
        <begin position="54"/>
        <end position="311"/>
    </location>
</feature>
<evidence type="ECO:0000259" key="6">
    <source>
        <dbReference type="PROSITE" id="PS51007"/>
    </source>
</evidence>
<name>A0ABV7T909_9GAMM</name>
<feature type="domain" description="Cytochrome c" evidence="6">
    <location>
        <begin position="321"/>
        <end position="452"/>
    </location>
</feature>
<dbReference type="PIRSF" id="PIRSF028099">
    <property type="entry name" value="DUF1111"/>
    <property type="match status" value="1"/>
</dbReference>
<keyword evidence="3 4" id="KW-0408">Iron</keyword>
<keyword evidence="8" id="KW-1185">Reference proteome</keyword>
<dbReference type="Proteomes" id="UP001595630">
    <property type="component" value="Unassembled WGS sequence"/>
</dbReference>
<protein>
    <submittedName>
        <fullName evidence="7">Di-heme oxidoredictase family protein</fullName>
    </submittedName>
</protein>
<accession>A0ABV7T909</accession>
<dbReference type="EMBL" id="JBHRXZ010000024">
    <property type="protein sequence ID" value="MFC3609204.1"/>
    <property type="molecule type" value="Genomic_DNA"/>
</dbReference>
<dbReference type="InterPro" id="IPR051395">
    <property type="entry name" value="Cytochrome_c_Peroxidase/MauG"/>
</dbReference>
<gene>
    <name evidence="7" type="ORF">ACFOMF_15590</name>
</gene>
<evidence type="ECO:0000256" key="2">
    <source>
        <dbReference type="ARBA" id="ARBA00022723"/>
    </source>
</evidence>
<evidence type="ECO:0000256" key="3">
    <source>
        <dbReference type="ARBA" id="ARBA00023004"/>
    </source>
</evidence>
<evidence type="ECO:0000313" key="8">
    <source>
        <dbReference type="Proteomes" id="UP001595630"/>
    </source>
</evidence>
<dbReference type="PANTHER" id="PTHR30600">
    <property type="entry name" value="CYTOCHROME C PEROXIDASE-RELATED"/>
    <property type="match status" value="1"/>
</dbReference>
<proteinExistence type="predicted"/>
<dbReference type="InterPro" id="IPR009056">
    <property type="entry name" value="Cyt_c-like_dom"/>
</dbReference>
<keyword evidence="1 4" id="KW-0349">Heme</keyword>
<keyword evidence="5" id="KW-0732">Signal</keyword>
<dbReference type="PROSITE" id="PS51007">
    <property type="entry name" value="CYTC"/>
    <property type="match status" value="2"/>
</dbReference>
<dbReference type="Pfam" id="PF06537">
    <property type="entry name" value="DHOR"/>
    <property type="match status" value="1"/>
</dbReference>
<feature type="chain" id="PRO_5045495216" evidence="5">
    <location>
        <begin position="20"/>
        <end position="452"/>
    </location>
</feature>
<comment type="caution">
    <text evidence="7">The sequence shown here is derived from an EMBL/GenBank/DDBJ whole genome shotgun (WGS) entry which is preliminary data.</text>
</comment>
<dbReference type="Gene3D" id="1.10.760.10">
    <property type="entry name" value="Cytochrome c-like domain"/>
    <property type="match status" value="1"/>
</dbReference>